<evidence type="ECO:0000256" key="3">
    <source>
        <dbReference type="ARBA" id="ARBA00022679"/>
    </source>
</evidence>
<dbReference type="Proteomes" id="UP000177583">
    <property type="component" value="Unassembled WGS sequence"/>
</dbReference>
<dbReference type="GO" id="GO:0004315">
    <property type="term" value="F:3-oxoacyl-[acyl-carrier-protein] synthase activity"/>
    <property type="evidence" value="ECO:0007669"/>
    <property type="project" value="TreeGrafter"/>
</dbReference>
<dbReference type="SUPFAM" id="SSF53901">
    <property type="entry name" value="Thiolase-like"/>
    <property type="match status" value="2"/>
</dbReference>
<dbReference type="AlphaFoldDB" id="A0A1F6GXF0"/>
<dbReference type="GO" id="GO:0006633">
    <property type="term" value="P:fatty acid biosynthetic process"/>
    <property type="evidence" value="ECO:0007669"/>
    <property type="project" value="TreeGrafter"/>
</dbReference>
<dbReference type="InterPro" id="IPR016039">
    <property type="entry name" value="Thiolase-like"/>
</dbReference>
<dbReference type="PANTHER" id="PTHR11712:SF336">
    <property type="entry name" value="3-OXOACYL-[ACYL-CARRIER-PROTEIN] SYNTHASE, MITOCHONDRIAL"/>
    <property type="match status" value="1"/>
</dbReference>
<reference evidence="6 7" key="1">
    <citation type="journal article" date="2016" name="Nat. Commun.">
        <title>Thousands of microbial genomes shed light on interconnected biogeochemical processes in an aquifer system.</title>
        <authorList>
            <person name="Anantharaman K."/>
            <person name="Brown C.T."/>
            <person name="Hug L.A."/>
            <person name="Sharon I."/>
            <person name="Castelle C.J."/>
            <person name="Probst A.J."/>
            <person name="Thomas B.C."/>
            <person name="Singh A."/>
            <person name="Wilkins M.J."/>
            <person name="Karaoz U."/>
            <person name="Brodie E.L."/>
            <person name="Williams K.H."/>
            <person name="Hubbard S.S."/>
            <person name="Banfield J.F."/>
        </authorList>
    </citation>
    <scope>NUCLEOTIDE SEQUENCE [LARGE SCALE GENOMIC DNA]</scope>
</reference>
<dbReference type="Pfam" id="PF02801">
    <property type="entry name" value="Ketoacyl-synt_C"/>
    <property type="match status" value="1"/>
</dbReference>
<dbReference type="Gene3D" id="3.40.47.10">
    <property type="match status" value="1"/>
</dbReference>
<comment type="pathway">
    <text evidence="1">Lipid metabolism; fatty acid biosynthesis.</text>
</comment>
<proteinExistence type="inferred from homology"/>
<comment type="similarity">
    <text evidence="2 4">Belongs to the thiolase-like superfamily. Beta-ketoacyl-ACP synthases family.</text>
</comment>
<protein>
    <recommendedName>
        <fullName evidence="5">Ketosynthase family 3 (KS3) domain-containing protein</fullName>
    </recommendedName>
</protein>
<evidence type="ECO:0000256" key="4">
    <source>
        <dbReference type="RuleBase" id="RU003694"/>
    </source>
</evidence>
<dbReference type="InterPro" id="IPR020841">
    <property type="entry name" value="PKS_Beta-ketoAc_synthase_dom"/>
</dbReference>
<evidence type="ECO:0000313" key="6">
    <source>
        <dbReference type="EMBL" id="OGH02710.1"/>
    </source>
</evidence>
<dbReference type="InterPro" id="IPR014030">
    <property type="entry name" value="Ketoacyl_synth_N"/>
</dbReference>
<dbReference type="CDD" id="cd00834">
    <property type="entry name" value="KAS_I_II"/>
    <property type="match status" value="1"/>
</dbReference>
<evidence type="ECO:0000313" key="7">
    <source>
        <dbReference type="Proteomes" id="UP000177583"/>
    </source>
</evidence>
<gene>
    <name evidence="6" type="ORF">A2557_11550</name>
</gene>
<feature type="domain" description="Ketosynthase family 3 (KS3)" evidence="5">
    <location>
        <begin position="2"/>
        <end position="406"/>
    </location>
</feature>
<evidence type="ECO:0000259" key="5">
    <source>
        <dbReference type="PROSITE" id="PS52004"/>
    </source>
</evidence>
<keyword evidence="3 4" id="KW-0808">Transferase</keyword>
<name>A0A1F6GXF0_9PROT</name>
<dbReference type="InterPro" id="IPR000794">
    <property type="entry name" value="Beta-ketoacyl_synthase"/>
</dbReference>
<dbReference type="PANTHER" id="PTHR11712">
    <property type="entry name" value="POLYKETIDE SYNTHASE-RELATED"/>
    <property type="match status" value="1"/>
</dbReference>
<dbReference type="InterPro" id="IPR014031">
    <property type="entry name" value="Ketoacyl_synth_C"/>
</dbReference>
<dbReference type="EMBL" id="MFNF01000021">
    <property type="protein sequence ID" value="OGH02710.1"/>
    <property type="molecule type" value="Genomic_DNA"/>
</dbReference>
<dbReference type="PROSITE" id="PS52004">
    <property type="entry name" value="KS3_2"/>
    <property type="match status" value="1"/>
</dbReference>
<organism evidence="6 7">
    <name type="scientific">Candidatus Lambdaproteobacteria bacterium RIFOXYD2_FULL_56_26</name>
    <dbReference type="NCBI Taxonomy" id="1817773"/>
    <lineage>
        <taxon>Bacteria</taxon>
        <taxon>Pseudomonadati</taxon>
        <taxon>Pseudomonadota</taxon>
        <taxon>Candidatus Lambdaproteobacteria</taxon>
    </lineage>
</organism>
<accession>A0A1F6GXF0</accession>
<dbReference type="Pfam" id="PF00109">
    <property type="entry name" value="ketoacyl-synt"/>
    <property type="match status" value="1"/>
</dbReference>
<evidence type="ECO:0000256" key="1">
    <source>
        <dbReference type="ARBA" id="ARBA00005194"/>
    </source>
</evidence>
<evidence type="ECO:0000256" key="2">
    <source>
        <dbReference type="ARBA" id="ARBA00008467"/>
    </source>
</evidence>
<sequence>MRSPVVVTGMGVVSPFGLGRNTFWENLIQGRSAIRPIEVFDAAAYKSSLGAEIPSGIRNNLSLRNQAGSPEEDATFYAYLAAEEALSDAGLGKSELENLGAQAGLMVGTLCSSSRNYEILGRKYFQGDLNGQTPVSVAPTLVAYQLAHLADRLGISGPASLSSTACASGTDALGFALDLIRLGRCELVLVGGGDIISEVIHAGFNSVFSITQDCLRPFDKNRSGFAIGEGAAFLVFESYRSAKARGANIYAEVAGYGSSNSASHLTATSKDGSGEARAIFRALADADCLKEQVDYVNAHGTATIHNDRSETLALQSVFEAHSPHLAVSSIKSMIGHCMGAAGALEAVATVLSIHQGVIPPTINFQEREDYCKLDLVTNDARKMQVRSALSNSFGFAGNNASILFTQPQ</sequence>
<dbReference type="SMART" id="SM00825">
    <property type="entry name" value="PKS_KS"/>
    <property type="match status" value="1"/>
</dbReference>
<comment type="caution">
    <text evidence="6">The sequence shown here is derived from an EMBL/GenBank/DDBJ whole genome shotgun (WGS) entry which is preliminary data.</text>
</comment>